<keyword evidence="1" id="KW-0812">Transmembrane</keyword>
<dbReference type="PANTHER" id="PTHR35813:SF1">
    <property type="entry name" value="INNER MEMBRANE PROTEIN YBAN"/>
    <property type="match status" value="1"/>
</dbReference>
<dbReference type="OrthoDB" id="9816293at2"/>
<evidence type="ECO:0008006" key="4">
    <source>
        <dbReference type="Google" id="ProtNLM"/>
    </source>
</evidence>
<dbReference type="Pfam" id="PF04304">
    <property type="entry name" value="DUF454"/>
    <property type="match status" value="1"/>
</dbReference>
<keyword evidence="1" id="KW-0472">Membrane</keyword>
<evidence type="ECO:0000313" key="2">
    <source>
        <dbReference type="EMBL" id="EGI76354.1"/>
    </source>
</evidence>
<keyword evidence="1" id="KW-1133">Transmembrane helix</keyword>
<organism evidence="2 3">
    <name type="scientific">Hylemonella gracilis ATCC 19624</name>
    <dbReference type="NCBI Taxonomy" id="887062"/>
    <lineage>
        <taxon>Bacteria</taxon>
        <taxon>Pseudomonadati</taxon>
        <taxon>Pseudomonadota</taxon>
        <taxon>Betaproteobacteria</taxon>
        <taxon>Burkholderiales</taxon>
        <taxon>Comamonadaceae</taxon>
        <taxon>Hylemonella</taxon>
    </lineage>
</organism>
<protein>
    <recommendedName>
        <fullName evidence="4">Transmembrane protein</fullName>
    </recommendedName>
</protein>
<dbReference type="PANTHER" id="PTHR35813">
    <property type="entry name" value="INNER MEMBRANE PROTEIN YBAN"/>
    <property type="match status" value="1"/>
</dbReference>
<comment type="caution">
    <text evidence="2">The sequence shown here is derived from an EMBL/GenBank/DDBJ whole genome shotgun (WGS) entry which is preliminary data.</text>
</comment>
<gene>
    <name evidence="2" type="ORF">HGR_11685</name>
</gene>
<sequence>MLSRLFILILWRLLAVICVALGIIGAFLPVMPTVVFLLVAAWAAGKGWPQLEVWLLTHPRHGASIRAWRERGAVPRRAKWAASLMMGLSSVALVASPLALWWRIGLPLGMGCIALWLWTRPEG</sequence>
<feature type="transmembrane region" description="Helical" evidence="1">
    <location>
        <begin position="7"/>
        <end position="28"/>
    </location>
</feature>
<dbReference type="PIRSF" id="PIRSF016789">
    <property type="entry name" value="DUF454"/>
    <property type="match status" value="1"/>
</dbReference>
<name>F3KV50_9BURK</name>
<proteinExistence type="predicted"/>
<dbReference type="EMBL" id="AEGR01000071">
    <property type="protein sequence ID" value="EGI76354.1"/>
    <property type="molecule type" value="Genomic_DNA"/>
</dbReference>
<evidence type="ECO:0000256" key="1">
    <source>
        <dbReference type="SAM" id="Phobius"/>
    </source>
</evidence>
<keyword evidence="3" id="KW-1185">Reference proteome</keyword>
<evidence type="ECO:0000313" key="3">
    <source>
        <dbReference type="Proteomes" id="UP000016368"/>
    </source>
</evidence>
<dbReference type="Proteomes" id="UP000016368">
    <property type="component" value="Unassembled WGS sequence"/>
</dbReference>
<dbReference type="RefSeq" id="WP_006298410.1">
    <property type="nucleotide sequence ID" value="NZ_AEGR01000071.1"/>
</dbReference>
<dbReference type="STRING" id="887062.HGR_11685"/>
<dbReference type="GO" id="GO:0005886">
    <property type="term" value="C:plasma membrane"/>
    <property type="evidence" value="ECO:0007669"/>
    <property type="project" value="TreeGrafter"/>
</dbReference>
<dbReference type="eggNOG" id="COG2832">
    <property type="taxonomic scope" value="Bacteria"/>
</dbReference>
<dbReference type="InterPro" id="IPR007401">
    <property type="entry name" value="DUF454"/>
</dbReference>
<accession>F3KV50</accession>
<reference evidence="2 3" key="1">
    <citation type="journal article" date="2011" name="EMBO J.">
        <title>Structural diversity of bacterial flagellar motors.</title>
        <authorList>
            <person name="Chen S."/>
            <person name="Beeby M."/>
            <person name="Murphy G.E."/>
            <person name="Leadbetter J.R."/>
            <person name="Hendrixson D.R."/>
            <person name="Briegel A."/>
            <person name="Li Z."/>
            <person name="Shi J."/>
            <person name="Tocheva E.I."/>
            <person name="Muller A."/>
            <person name="Dobro M.J."/>
            <person name="Jensen G.J."/>
        </authorList>
    </citation>
    <scope>NUCLEOTIDE SEQUENCE [LARGE SCALE GENOMIC DNA]</scope>
    <source>
        <strain evidence="2 3">ATCC 19624</strain>
    </source>
</reference>
<dbReference type="AlphaFoldDB" id="F3KV50"/>
<feature type="transmembrane region" description="Helical" evidence="1">
    <location>
        <begin position="101"/>
        <end position="119"/>
    </location>
</feature>